<gene>
    <name evidence="1" type="ORF">LCGC14_2686150</name>
</gene>
<sequence length="24" mass="2719">MYQKVESSQELAVAEKPVIARVQD</sequence>
<protein>
    <submittedName>
        <fullName evidence="1">Uncharacterized protein</fullName>
    </submittedName>
</protein>
<dbReference type="EMBL" id="LAZR01047488">
    <property type="protein sequence ID" value="KKK94106.1"/>
    <property type="molecule type" value="Genomic_DNA"/>
</dbReference>
<feature type="non-terminal residue" evidence="1">
    <location>
        <position position="24"/>
    </location>
</feature>
<accession>A0A0F9CBK5</accession>
<dbReference type="AlphaFoldDB" id="A0A0F9CBK5"/>
<evidence type="ECO:0000313" key="1">
    <source>
        <dbReference type="EMBL" id="KKK94106.1"/>
    </source>
</evidence>
<reference evidence="1" key="1">
    <citation type="journal article" date="2015" name="Nature">
        <title>Complex archaea that bridge the gap between prokaryotes and eukaryotes.</title>
        <authorList>
            <person name="Spang A."/>
            <person name="Saw J.H."/>
            <person name="Jorgensen S.L."/>
            <person name="Zaremba-Niedzwiedzka K."/>
            <person name="Martijn J."/>
            <person name="Lind A.E."/>
            <person name="van Eijk R."/>
            <person name="Schleper C."/>
            <person name="Guy L."/>
            <person name="Ettema T.J."/>
        </authorList>
    </citation>
    <scope>NUCLEOTIDE SEQUENCE</scope>
</reference>
<organism evidence="1">
    <name type="scientific">marine sediment metagenome</name>
    <dbReference type="NCBI Taxonomy" id="412755"/>
    <lineage>
        <taxon>unclassified sequences</taxon>
        <taxon>metagenomes</taxon>
        <taxon>ecological metagenomes</taxon>
    </lineage>
</organism>
<name>A0A0F9CBK5_9ZZZZ</name>
<comment type="caution">
    <text evidence="1">The sequence shown here is derived from an EMBL/GenBank/DDBJ whole genome shotgun (WGS) entry which is preliminary data.</text>
</comment>
<proteinExistence type="predicted"/>